<protein>
    <submittedName>
        <fullName evidence="2">Conjugal transfer pilus assembly protein TraE</fullName>
    </submittedName>
</protein>
<keyword evidence="1" id="KW-1133">Transmembrane helix</keyword>
<dbReference type="NCBIfam" id="TIGR02761">
    <property type="entry name" value="TraE_TIGR"/>
    <property type="match status" value="1"/>
</dbReference>
<feature type="transmembrane region" description="Helical" evidence="1">
    <location>
        <begin position="20"/>
        <end position="42"/>
    </location>
</feature>
<name>A0A370GD47_9COXI</name>
<dbReference type="Proteomes" id="UP000254720">
    <property type="component" value="Unassembled WGS sequence"/>
</dbReference>
<accession>A0A370GD47</accession>
<keyword evidence="3" id="KW-1185">Reference proteome</keyword>
<dbReference type="AlphaFoldDB" id="A0A370GD47"/>
<dbReference type="RefSeq" id="WP_114834995.1">
    <property type="nucleotide sequence ID" value="NZ_LR699117.1"/>
</dbReference>
<evidence type="ECO:0000313" key="3">
    <source>
        <dbReference type="Proteomes" id="UP000254720"/>
    </source>
</evidence>
<sequence>MKFSIAKSQLEKMLAQRNGYMMLAFGLILVCLIQGILMFVLIGREKIILVPPSIDKSFWVSSQHVSRDYLSEMTRFFAMLRLNITPESASIQRETLLRYTDPNFYGQLNSQLVQEADRITDQHISMAFFPTTDIKTNEKNLKAIIEGDLKSYVGDVAVPAKHVRYLLSYSYHSGRLFLKSFEEVKHD</sequence>
<dbReference type="InterPro" id="IPR007973">
    <property type="entry name" value="Pilus_assembly_TraE"/>
</dbReference>
<reference evidence="2 3" key="1">
    <citation type="submission" date="2018-07" db="EMBL/GenBank/DDBJ databases">
        <title>Genomic Encyclopedia of Type Strains, Phase IV (KMG-IV): sequencing the most valuable type-strain genomes for metagenomic binning, comparative biology and taxonomic classification.</title>
        <authorList>
            <person name="Goeker M."/>
        </authorList>
    </citation>
    <scope>NUCLEOTIDE SEQUENCE [LARGE SCALE GENOMIC DNA]</scope>
    <source>
        <strain evidence="2 3">DSM 16500</strain>
    </source>
</reference>
<dbReference type="EMBL" id="QQAX01000021">
    <property type="protein sequence ID" value="RDI41116.1"/>
    <property type="molecule type" value="Genomic_DNA"/>
</dbReference>
<keyword evidence="1" id="KW-0472">Membrane</keyword>
<dbReference type="OrthoDB" id="5880202at2"/>
<proteinExistence type="predicted"/>
<dbReference type="Pfam" id="PF05309">
    <property type="entry name" value="TraE"/>
    <property type="match status" value="1"/>
</dbReference>
<gene>
    <name evidence="2" type="ORF">C8D86_12114</name>
</gene>
<organism evidence="2 3">
    <name type="scientific">Aquicella lusitana</name>
    <dbReference type="NCBI Taxonomy" id="254246"/>
    <lineage>
        <taxon>Bacteria</taxon>
        <taxon>Pseudomonadati</taxon>
        <taxon>Pseudomonadota</taxon>
        <taxon>Gammaproteobacteria</taxon>
        <taxon>Legionellales</taxon>
        <taxon>Coxiellaceae</taxon>
        <taxon>Aquicella</taxon>
    </lineage>
</organism>
<comment type="caution">
    <text evidence="2">The sequence shown here is derived from an EMBL/GenBank/DDBJ whole genome shotgun (WGS) entry which is preliminary data.</text>
</comment>
<evidence type="ECO:0000256" key="1">
    <source>
        <dbReference type="SAM" id="Phobius"/>
    </source>
</evidence>
<keyword evidence="1" id="KW-0812">Transmembrane</keyword>
<evidence type="ECO:0000313" key="2">
    <source>
        <dbReference type="EMBL" id="RDI41116.1"/>
    </source>
</evidence>